<evidence type="ECO:0000313" key="1">
    <source>
        <dbReference type="EMBL" id="MDQ0417590.1"/>
    </source>
</evidence>
<protein>
    <submittedName>
        <fullName evidence="1">Uncharacterized protein</fullName>
    </submittedName>
</protein>
<gene>
    <name evidence="1" type="ORF">J2Z48_001763</name>
</gene>
<organism evidence="1 2">
    <name type="scientific">Croceifilum oryzae</name>
    <dbReference type="NCBI Taxonomy" id="1553429"/>
    <lineage>
        <taxon>Bacteria</taxon>
        <taxon>Bacillati</taxon>
        <taxon>Bacillota</taxon>
        <taxon>Bacilli</taxon>
        <taxon>Bacillales</taxon>
        <taxon>Thermoactinomycetaceae</taxon>
        <taxon>Croceifilum</taxon>
    </lineage>
</organism>
<reference evidence="1 2" key="1">
    <citation type="submission" date="2023-07" db="EMBL/GenBank/DDBJ databases">
        <title>Genomic Encyclopedia of Type Strains, Phase IV (KMG-IV): sequencing the most valuable type-strain genomes for metagenomic binning, comparative biology and taxonomic classification.</title>
        <authorList>
            <person name="Goeker M."/>
        </authorList>
    </citation>
    <scope>NUCLEOTIDE SEQUENCE [LARGE SCALE GENOMIC DNA]</scope>
    <source>
        <strain evidence="1 2">DSM 46876</strain>
    </source>
</reference>
<proteinExistence type="predicted"/>
<keyword evidence="2" id="KW-1185">Reference proteome</keyword>
<dbReference type="AlphaFoldDB" id="A0AAJ1TES3"/>
<dbReference type="EMBL" id="JAUSUV010000007">
    <property type="protein sequence ID" value="MDQ0417590.1"/>
    <property type="molecule type" value="Genomic_DNA"/>
</dbReference>
<name>A0AAJ1TES3_9BACL</name>
<sequence length="29" mass="3413">MDNTVNTVNEETFVFDEQKELDINMHPSD</sequence>
<accession>A0AAJ1TES3</accession>
<comment type="caution">
    <text evidence="1">The sequence shown here is derived from an EMBL/GenBank/DDBJ whole genome shotgun (WGS) entry which is preliminary data.</text>
</comment>
<evidence type="ECO:0000313" key="2">
    <source>
        <dbReference type="Proteomes" id="UP001238450"/>
    </source>
</evidence>
<dbReference type="Proteomes" id="UP001238450">
    <property type="component" value="Unassembled WGS sequence"/>
</dbReference>